<dbReference type="PROSITE" id="PS50280">
    <property type="entry name" value="SET"/>
    <property type="match status" value="1"/>
</dbReference>
<dbReference type="Gene3D" id="2.170.270.10">
    <property type="entry name" value="SET domain"/>
    <property type="match status" value="1"/>
</dbReference>
<dbReference type="STRING" id="3088.A0A383VVM0"/>
<evidence type="ECO:0000259" key="2">
    <source>
        <dbReference type="PROSITE" id="PS50280"/>
    </source>
</evidence>
<reference evidence="3 4" key="1">
    <citation type="submission" date="2016-10" db="EMBL/GenBank/DDBJ databases">
        <authorList>
            <person name="Cai Z."/>
        </authorList>
    </citation>
    <scope>NUCLEOTIDE SEQUENCE [LARGE SCALE GENOMIC DNA]</scope>
</reference>
<feature type="domain" description="SET" evidence="2">
    <location>
        <begin position="155"/>
        <end position="272"/>
    </location>
</feature>
<proteinExistence type="predicted"/>
<evidence type="ECO:0000313" key="4">
    <source>
        <dbReference type="Proteomes" id="UP000256970"/>
    </source>
</evidence>
<sequence>MIPHKQPLLAAAGPRRQSCAGRTQRAPSARCSRSVRLGPLKSSSARKLVTVASSSSSSSQVRPRPSAAAASAAVLALAGLSGVTYQVLSSASLPPLSIVIDTVGQAAAAAGVASAGALATAKLLWRDTFHLEWHKGRLYAQLGVPSSGPAINPAECIETKPTGDVRGNGAYATQLITAGSHIADYSGEWLDRGSFFAKYPDGVGDYSMAIDQDYVIDAADHVACTSTFHPVHMNHSRQRPNVLRYYSRGQGRVAFFAARDITPGEELLYDYGRAYWAGREHMELP</sequence>
<feature type="region of interest" description="Disordered" evidence="1">
    <location>
        <begin position="1"/>
        <end position="33"/>
    </location>
</feature>
<keyword evidence="4" id="KW-1185">Reference proteome</keyword>
<dbReference type="Proteomes" id="UP000256970">
    <property type="component" value="Unassembled WGS sequence"/>
</dbReference>
<dbReference type="InterPro" id="IPR001214">
    <property type="entry name" value="SET_dom"/>
</dbReference>
<dbReference type="InterPro" id="IPR046341">
    <property type="entry name" value="SET_dom_sf"/>
</dbReference>
<dbReference type="SMART" id="SM00317">
    <property type="entry name" value="SET"/>
    <property type="match status" value="1"/>
</dbReference>
<accession>A0A383VVM0</accession>
<name>A0A383VVM0_TETOB</name>
<gene>
    <name evidence="3" type="ORF">BQ4739_LOCUS9132</name>
</gene>
<dbReference type="SUPFAM" id="SSF82199">
    <property type="entry name" value="SET domain"/>
    <property type="match status" value="1"/>
</dbReference>
<organism evidence="3 4">
    <name type="scientific">Tetradesmus obliquus</name>
    <name type="common">Green alga</name>
    <name type="synonym">Acutodesmus obliquus</name>
    <dbReference type="NCBI Taxonomy" id="3088"/>
    <lineage>
        <taxon>Eukaryota</taxon>
        <taxon>Viridiplantae</taxon>
        <taxon>Chlorophyta</taxon>
        <taxon>core chlorophytes</taxon>
        <taxon>Chlorophyceae</taxon>
        <taxon>CS clade</taxon>
        <taxon>Sphaeropleales</taxon>
        <taxon>Scenedesmaceae</taxon>
        <taxon>Tetradesmus</taxon>
    </lineage>
</organism>
<dbReference type="Pfam" id="PF00856">
    <property type="entry name" value="SET"/>
    <property type="match status" value="1"/>
</dbReference>
<dbReference type="AlphaFoldDB" id="A0A383VVM0"/>
<dbReference type="EMBL" id="FNXT01000881">
    <property type="protein sequence ID" value="SZX68814.1"/>
    <property type="molecule type" value="Genomic_DNA"/>
</dbReference>
<evidence type="ECO:0000313" key="3">
    <source>
        <dbReference type="EMBL" id="SZX68814.1"/>
    </source>
</evidence>
<protein>
    <recommendedName>
        <fullName evidence="2">SET domain-containing protein</fullName>
    </recommendedName>
</protein>
<evidence type="ECO:0000256" key="1">
    <source>
        <dbReference type="SAM" id="MobiDB-lite"/>
    </source>
</evidence>